<reference evidence="2 3" key="1">
    <citation type="submission" date="2019-03" db="EMBL/GenBank/DDBJ databases">
        <title>First draft genome of Liparis tanakae, snailfish: a comprehensive survey of snailfish specific genes.</title>
        <authorList>
            <person name="Kim W."/>
            <person name="Song I."/>
            <person name="Jeong J.-H."/>
            <person name="Kim D."/>
            <person name="Kim S."/>
            <person name="Ryu S."/>
            <person name="Song J.Y."/>
            <person name="Lee S.K."/>
        </authorList>
    </citation>
    <scope>NUCLEOTIDE SEQUENCE [LARGE SCALE GENOMIC DNA]</scope>
    <source>
        <tissue evidence="2">Muscle</tissue>
    </source>
</reference>
<protein>
    <submittedName>
        <fullName evidence="2">Uncharacterized protein</fullName>
    </submittedName>
</protein>
<evidence type="ECO:0000256" key="1">
    <source>
        <dbReference type="SAM" id="MobiDB-lite"/>
    </source>
</evidence>
<evidence type="ECO:0000313" key="3">
    <source>
        <dbReference type="Proteomes" id="UP000314294"/>
    </source>
</evidence>
<gene>
    <name evidence="2" type="ORF">EYF80_006619</name>
</gene>
<keyword evidence="3" id="KW-1185">Reference proteome</keyword>
<sequence length="183" mass="20732">METDRGWRSTGWERAVGESAVGESAVGENAVGEGRCPSGDGDGISARGCWMRCDGTQIECFTGLWSRIPVLRPREKVIEWLGCTKPKEKLKVSEVRKADEAMHSGTQRWGREIGRVELAPCQVTQELRDAKWVPSMYLQGNQRGSYAWNRVTQRYGKAYSQHAHYVRDNLRQTAPRDQLSFNQ</sequence>
<dbReference type="Proteomes" id="UP000314294">
    <property type="component" value="Unassembled WGS sequence"/>
</dbReference>
<name>A0A4Z2J0E0_9TELE</name>
<feature type="region of interest" description="Disordered" evidence="1">
    <location>
        <begin position="1"/>
        <end position="38"/>
    </location>
</feature>
<dbReference type="AlphaFoldDB" id="A0A4Z2J0E0"/>
<organism evidence="2 3">
    <name type="scientific">Liparis tanakae</name>
    <name type="common">Tanaka's snailfish</name>
    <dbReference type="NCBI Taxonomy" id="230148"/>
    <lineage>
        <taxon>Eukaryota</taxon>
        <taxon>Metazoa</taxon>
        <taxon>Chordata</taxon>
        <taxon>Craniata</taxon>
        <taxon>Vertebrata</taxon>
        <taxon>Euteleostomi</taxon>
        <taxon>Actinopterygii</taxon>
        <taxon>Neopterygii</taxon>
        <taxon>Teleostei</taxon>
        <taxon>Neoteleostei</taxon>
        <taxon>Acanthomorphata</taxon>
        <taxon>Eupercaria</taxon>
        <taxon>Perciformes</taxon>
        <taxon>Cottioidei</taxon>
        <taxon>Cottales</taxon>
        <taxon>Liparidae</taxon>
        <taxon>Liparis</taxon>
    </lineage>
</organism>
<evidence type="ECO:0000313" key="2">
    <source>
        <dbReference type="EMBL" id="TNN83012.1"/>
    </source>
</evidence>
<comment type="caution">
    <text evidence="2">The sequence shown here is derived from an EMBL/GenBank/DDBJ whole genome shotgun (WGS) entry which is preliminary data.</text>
</comment>
<dbReference type="EMBL" id="SRLO01000035">
    <property type="protein sequence ID" value="TNN83012.1"/>
    <property type="molecule type" value="Genomic_DNA"/>
</dbReference>
<proteinExistence type="predicted"/>
<accession>A0A4Z2J0E0</accession>